<dbReference type="EMBL" id="KN837204">
    <property type="protein sequence ID" value="KIJ34069.1"/>
    <property type="molecule type" value="Genomic_DNA"/>
</dbReference>
<protein>
    <submittedName>
        <fullName evidence="1">Uncharacterized protein</fullName>
    </submittedName>
</protein>
<evidence type="ECO:0000313" key="1">
    <source>
        <dbReference type="EMBL" id="KIJ34069.1"/>
    </source>
</evidence>
<organism evidence="1 2">
    <name type="scientific">Sphaerobolus stellatus (strain SS14)</name>
    <dbReference type="NCBI Taxonomy" id="990650"/>
    <lineage>
        <taxon>Eukaryota</taxon>
        <taxon>Fungi</taxon>
        <taxon>Dikarya</taxon>
        <taxon>Basidiomycota</taxon>
        <taxon>Agaricomycotina</taxon>
        <taxon>Agaricomycetes</taxon>
        <taxon>Phallomycetidae</taxon>
        <taxon>Geastrales</taxon>
        <taxon>Sphaerobolaceae</taxon>
        <taxon>Sphaerobolus</taxon>
    </lineage>
</organism>
<proteinExistence type="predicted"/>
<evidence type="ECO:0000313" key="2">
    <source>
        <dbReference type="Proteomes" id="UP000054279"/>
    </source>
</evidence>
<name>A0A0C9UGX7_SPHS4</name>
<dbReference type="HOGENOM" id="CLU_1866384_0_0_1"/>
<keyword evidence="2" id="KW-1185">Reference proteome</keyword>
<dbReference type="AlphaFoldDB" id="A0A0C9UGX7"/>
<gene>
    <name evidence="1" type="ORF">M422DRAFT_263861</name>
</gene>
<dbReference type="OrthoDB" id="3236156at2759"/>
<dbReference type="Proteomes" id="UP000054279">
    <property type="component" value="Unassembled WGS sequence"/>
</dbReference>
<accession>A0A0C9UGX7</accession>
<reference evidence="1 2" key="1">
    <citation type="submission" date="2014-06" db="EMBL/GenBank/DDBJ databases">
        <title>Evolutionary Origins and Diversification of the Mycorrhizal Mutualists.</title>
        <authorList>
            <consortium name="DOE Joint Genome Institute"/>
            <consortium name="Mycorrhizal Genomics Consortium"/>
            <person name="Kohler A."/>
            <person name="Kuo A."/>
            <person name="Nagy L.G."/>
            <person name="Floudas D."/>
            <person name="Copeland A."/>
            <person name="Barry K.W."/>
            <person name="Cichocki N."/>
            <person name="Veneault-Fourrey C."/>
            <person name="LaButti K."/>
            <person name="Lindquist E.A."/>
            <person name="Lipzen A."/>
            <person name="Lundell T."/>
            <person name="Morin E."/>
            <person name="Murat C."/>
            <person name="Riley R."/>
            <person name="Ohm R."/>
            <person name="Sun H."/>
            <person name="Tunlid A."/>
            <person name="Henrissat B."/>
            <person name="Grigoriev I.V."/>
            <person name="Hibbett D.S."/>
            <person name="Martin F."/>
        </authorList>
    </citation>
    <scope>NUCLEOTIDE SEQUENCE [LARGE SCALE GENOMIC DNA]</scope>
    <source>
        <strain evidence="1 2">SS14</strain>
    </source>
</reference>
<sequence length="137" mass="14993">MQMVANVCGVNLEGSISARTATHIVIEALPADDLHLAEAIKDAAGITFSGREGNRLRLSLGVHSTVNHTAETQLSGLQQQIKEVYSTYNCSLEAGESPEDQRTFSRKLTGINTDHASDQKKLARLMEVWKAKSDREL</sequence>